<dbReference type="PANTHER" id="PTHR30540">
    <property type="entry name" value="OSMOTIC STRESS POTASSIUM TRANSPORTER"/>
    <property type="match status" value="1"/>
</dbReference>
<feature type="non-terminal residue" evidence="5">
    <location>
        <position position="1"/>
    </location>
</feature>
<dbReference type="EMBL" id="JAHRHJ020000004">
    <property type="protein sequence ID" value="KAH9320218.1"/>
    <property type="molecule type" value="Genomic_DNA"/>
</dbReference>
<dbReference type="GO" id="GO:0015079">
    <property type="term" value="F:potassium ion transmembrane transporter activity"/>
    <property type="evidence" value="ECO:0007669"/>
    <property type="project" value="InterPro"/>
</dbReference>
<keyword evidence="3" id="KW-0732">Signal</keyword>
<keyword evidence="6" id="KW-1185">Reference proteome</keyword>
<evidence type="ECO:0000256" key="3">
    <source>
        <dbReference type="SAM" id="SignalP"/>
    </source>
</evidence>
<protein>
    <recommendedName>
        <fullName evidence="4">K+ potassium transporter integral membrane domain-containing protein</fullName>
    </recommendedName>
</protein>
<evidence type="ECO:0000256" key="1">
    <source>
        <dbReference type="ARBA" id="ARBA00008440"/>
    </source>
</evidence>
<keyword evidence="2" id="KW-0812">Transmembrane</keyword>
<keyword evidence="2" id="KW-0472">Membrane</keyword>
<evidence type="ECO:0000313" key="5">
    <source>
        <dbReference type="EMBL" id="KAH9320218.1"/>
    </source>
</evidence>
<gene>
    <name evidence="5" type="ORF">KI387_021987</name>
</gene>
<dbReference type="Pfam" id="PF02705">
    <property type="entry name" value="K_trans"/>
    <property type="match status" value="1"/>
</dbReference>
<evidence type="ECO:0000259" key="4">
    <source>
        <dbReference type="Pfam" id="PF02705"/>
    </source>
</evidence>
<reference evidence="5 6" key="1">
    <citation type="journal article" date="2021" name="Nat. Plants">
        <title>The Taxus genome provides insights into paclitaxel biosynthesis.</title>
        <authorList>
            <person name="Xiong X."/>
            <person name="Gou J."/>
            <person name="Liao Q."/>
            <person name="Li Y."/>
            <person name="Zhou Q."/>
            <person name="Bi G."/>
            <person name="Li C."/>
            <person name="Du R."/>
            <person name="Wang X."/>
            <person name="Sun T."/>
            <person name="Guo L."/>
            <person name="Liang H."/>
            <person name="Lu P."/>
            <person name="Wu Y."/>
            <person name="Zhang Z."/>
            <person name="Ro D.K."/>
            <person name="Shang Y."/>
            <person name="Huang S."/>
            <person name="Yan J."/>
        </authorList>
    </citation>
    <scope>NUCLEOTIDE SEQUENCE [LARGE SCALE GENOMIC DNA]</scope>
    <source>
        <strain evidence="5">Ta-2019</strain>
    </source>
</reference>
<dbReference type="InterPro" id="IPR003855">
    <property type="entry name" value="K+_transporter"/>
</dbReference>
<dbReference type="InterPro" id="IPR053951">
    <property type="entry name" value="K_trans_N"/>
</dbReference>
<feature type="chain" id="PRO_5041249042" description="K+ potassium transporter integral membrane domain-containing protein" evidence="3">
    <location>
        <begin position="21"/>
        <end position="165"/>
    </location>
</feature>
<accession>A0AA38GF37</accession>
<dbReference type="Proteomes" id="UP000824469">
    <property type="component" value="Unassembled WGS sequence"/>
</dbReference>
<comment type="similarity">
    <text evidence="1">Belongs to the HAK/KUP transporter (TC 2.A.72.3) family.</text>
</comment>
<evidence type="ECO:0000313" key="6">
    <source>
        <dbReference type="Proteomes" id="UP000824469"/>
    </source>
</evidence>
<dbReference type="AlphaFoldDB" id="A0AA38GF37"/>
<keyword evidence="2" id="KW-1133">Transmembrane helix</keyword>
<feature type="domain" description="K+ potassium transporter integral membrane" evidence="4">
    <location>
        <begin position="2"/>
        <end position="89"/>
    </location>
</feature>
<proteinExistence type="inferred from homology"/>
<dbReference type="PANTHER" id="PTHR30540:SF13">
    <property type="entry name" value="POTASSIUM TRANSPORTER 17-RELATED"/>
    <property type="match status" value="1"/>
</dbReference>
<organism evidence="5 6">
    <name type="scientific">Taxus chinensis</name>
    <name type="common">Chinese yew</name>
    <name type="synonym">Taxus wallichiana var. chinensis</name>
    <dbReference type="NCBI Taxonomy" id="29808"/>
    <lineage>
        <taxon>Eukaryota</taxon>
        <taxon>Viridiplantae</taxon>
        <taxon>Streptophyta</taxon>
        <taxon>Embryophyta</taxon>
        <taxon>Tracheophyta</taxon>
        <taxon>Spermatophyta</taxon>
        <taxon>Pinopsida</taxon>
        <taxon>Pinidae</taxon>
        <taxon>Conifers II</taxon>
        <taxon>Cupressales</taxon>
        <taxon>Taxaceae</taxon>
        <taxon>Taxus</taxon>
    </lineage>
</organism>
<dbReference type="GO" id="GO:0016020">
    <property type="term" value="C:membrane"/>
    <property type="evidence" value="ECO:0007669"/>
    <property type="project" value="InterPro"/>
</dbReference>
<feature type="transmembrane region" description="Helical" evidence="2">
    <location>
        <begin position="28"/>
        <end position="48"/>
    </location>
</feature>
<feature type="signal peptide" evidence="3">
    <location>
        <begin position="1"/>
        <end position="20"/>
    </location>
</feature>
<name>A0AA38GF37_TAXCH</name>
<evidence type="ECO:0000256" key="2">
    <source>
        <dbReference type="SAM" id="Phobius"/>
    </source>
</evidence>
<comment type="caution">
    <text evidence="5">The sequence shown here is derived from an EMBL/GenBank/DDBJ whole genome shotgun (WGS) entry which is preliminary data.</text>
</comment>
<sequence>AVVSISAAILLLLFLVQSYGTGKVSFLFCSVTIIWFMANTLIGVYNIVKCYAGAFKAINRYYIIYFFNKNGKHGWLLLKSAVFAITEGAGRYMEDMYSSGDFQSTSNAKTLPTRDIPIETVSHVQTNEPEKVAVSAPSPPRPNAKNCLFSPTTHAGSFRCRLEAQ</sequence>